<proteinExistence type="predicted"/>
<keyword evidence="2" id="KW-1185">Reference proteome</keyword>
<gene>
    <name evidence="1" type="ORF">Amon02_000046900</name>
</gene>
<reference evidence="1" key="1">
    <citation type="submission" date="2023-04" db="EMBL/GenBank/DDBJ databases">
        <title>Ambrosiozyma monospora NBRC 10751.</title>
        <authorList>
            <person name="Ichikawa N."/>
            <person name="Sato H."/>
            <person name="Tonouchi N."/>
        </authorList>
    </citation>
    <scope>NUCLEOTIDE SEQUENCE</scope>
    <source>
        <strain evidence="1">NBRC 10751</strain>
    </source>
</reference>
<comment type="caution">
    <text evidence="1">The sequence shown here is derived from an EMBL/GenBank/DDBJ whole genome shotgun (WGS) entry which is preliminary data.</text>
</comment>
<organism evidence="1 2">
    <name type="scientific">Ambrosiozyma monospora</name>
    <name type="common">Yeast</name>
    <name type="synonym">Endomycopsis monosporus</name>
    <dbReference type="NCBI Taxonomy" id="43982"/>
    <lineage>
        <taxon>Eukaryota</taxon>
        <taxon>Fungi</taxon>
        <taxon>Dikarya</taxon>
        <taxon>Ascomycota</taxon>
        <taxon>Saccharomycotina</taxon>
        <taxon>Pichiomycetes</taxon>
        <taxon>Pichiales</taxon>
        <taxon>Pichiaceae</taxon>
        <taxon>Ambrosiozyma</taxon>
    </lineage>
</organism>
<dbReference type="EMBL" id="BSXS01000157">
    <property type="protein sequence ID" value="GME71138.1"/>
    <property type="molecule type" value="Genomic_DNA"/>
</dbReference>
<evidence type="ECO:0000313" key="1">
    <source>
        <dbReference type="EMBL" id="GME71138.1"/>
    </source>
</evidence>
<evidence type="ECO:0000313" key="2">
    <source>
        <dbReference type="Proteomes" id="UP001165064"/>
    </source>
</evidence>
<sequence length="460" mass="52661">MAGSQWCTGALKCEVVGDDFWMYASGKCQIPEHQKTTRGSTTSNHHPQNISIQQNTHSIMTSIDTLSSGVARIPDFQISQDVYLIKNNLGETGLFDTVLNKIKENEMAPYYHYLYYDLKLPHLEWDQSLYDSLVAKNKAKVADLKQQIEKLSEDDEGEIEILKIWTQLGDYYASIGDKENVVVNLKKTLELAPSTGSKIDLLLTIARVGFFYDDKQFTKKYLDEANNLIEKGGDWERRNRYKTYLGIYSMSTRKFEEASKLFIDSLSTFTSTEISTYEQVAEYSLICGVIALGRQDLKKKLIESPEILAINSNTDQLQPIYQLIKSLYYTEYNKFFPNLIKTSNEILKKDKYLQPHVNYYIREVRCRAYSQLLESYKSLSLKSMATSFGVSVEFLDADLCKFIPNKKLNCIIDRVNGIVETNRPDNKDNQYQLLIKNGDALLTKLQKYGAAVRLSGAEKV</sequence>
<name>A0ACB5SSE8_AMBMO</name>
<dbReference type="Proteomes" id="UP001165064">
    <property type="component" value="Unassembled WGS sequence"/>
</dbReference>
<protein>
    <submittedName>
        <fullName evidence="1">Unnamed protein product</fullName>
    </submittedName>
</protein>
<accession>A0ACB5SSE8</accession>